<evidence type="ECO:0000256" key="1">
    <source>
        <dbReference type="ARBA" id="ARBA00023125"/>
    </source>
</evidence>
<comment type="caution">
    <text evidence="4">The sequence shown here is derived from an EMBL/GenBank/DDBJ whole genome shotgun (WGS) entry which is preliminary data.</text>
</comment>
<dbReference type="Proteomes" id="UP000779508">
    <property type="component" value="Unassembled WGS sequence"/>
</dbReference>
<feature type="domain" description="HTH tetR-type" evidence="3">
    <location>
        <begin position="5"/>
        <end position="65"/>
    </location>
</feature>
<sequence>MSQSEIKYNRLIEKAEELFIELGYKSVSMDQIAEAAGISKMTIYKYFSSKEELFLNILQSIGDRSFIYIEDQMKKIDGTIEKIDFLLHFNVEYSKQFSLTFYKDIMDNPYIIDRLMKEKKRMSKIIFEDIIRNGVERGEIRDVDEAFMANMLITLIDSISKNFFEKITCRKELEDFTENFYDFLKYGLLGGKGAK</sequence>
<dbReference type="PROSITE" id="PS50977">
    <property type="entry name" value="HTH_TETR_2"/>
    <property type="match status" value="1"/>
</dbReference>
<evidence type="ECO:0000313" key="5">
    <source>
        <dbReference type="Proteomes" id="UP000779508"/>
    </source>
</evidence>
<dbReference type="PANTHER" id="PTHR43479:SF11">
    <property type="entry name" value="ACREF_ENVCD OPERON REPRESSOR-RELATED"/>
    <property type="match status" value="1"/>
</dbReference>
<evidence type="ECO:0000256" key="2">
    <source>
        <dbReference type="PROSITE-ProRule" id="PRU00335"/>
    </source>
</evidence>
<name>A0ABS6G4I1_9FIRM</name>
<protein>
    <submittedName>
        <fullName evidence="4">TetR/AcrR family transcriptional regulator</fullName>
    </submittedName>
</protein>
<reference evidence="4 5" key="1">
    <citation type="submission" date="2021-06" db="EMBL/GenBank/DDBJ databases">
        <authorList>
            <person name="Sun Q."/>
            <person name="Li D."/>
        </authorList>
    </citation>
    <scope>NUCLEOTIDE SEQUENCE [LARGE SCALE GENOMIC DNA]</scope>
    <source>
        <strain evidence="4 5">MSJ-5</strain>
    </source>
</reference>
<organism evidence="4 5">
    <name type="scientific">Alkaliphilus flagellatus</name>
    <dbReference type="NCBI Taxonomy" id="2841507"/>
    <lineage>
        <taxon>Bacteria</taxon>
        <taxon>Bacillati</taxon>
        <taxon>Bacillota</taxon>
        <taxon>Clostridia</taxon>
        <taxon>Peptostreptococcales</taxon>
        <taxon>Natronincolaceae</taxon>
        <taxon>Alkaliphilus</taxon>
    </lineage>
</organism>
<keyword evidence="1 2" id="KW-0238">DNA-binding</keyword>
<dbReference type="InterPro" id="IPR050624">
    <property type="entry name" value="HTH-type_Tx_Regulator"/>
</dbReference>
<proteinExistence type="predicted"/>
<dbReference type="InterPro" id="IPR001647">
    <property type="entry name" value="HTH_TetR"/>
</dbReference>
<dbReference type="EMBL" id="JAHLQK010000003">
    <property type="protein sequence ID" value="MBU5676513.1"/>
    <property type="molecule type" value="Genomic_DNA"/>
</dbReference>
<gene>
    <name evidence="4" type="ORF">KQI88_08795</name>
</gene>
<dbReference type="PANTHER" id="PTHR43479">
    <property type="entry name" value="ACREF/ENVCD OPERON REPRESSOR-RELATED"/>
    <property type="match status" value="1"/>
</dbReference>
<evidence type="ECO:0000259" key="3">
    <source>
        <dbReference type="PROSITE" id="PS50977"/>
    </source>
</evidence>
<evidence type="ECO:0000313" key="4">
    <source>
        <dbReference type="EMBL" id="MBU5676513.1"/>
    </source>
</evidence>
<dbReference type="Pfam" id="PF00440">
    <property type="entry name" value="TetR_N"/>
    <property type="match status" value="1"/>
</dbReference>
<accession>A0ABS6G4I1</accession>
<keyword evidence="5" id="KW-1185">Reference proteome</keyword>
<feature type="DNA-binding region" description="H-T-H motif" evidence="2">
    <location>
        <begin position="28"/>
        <end position="47"/>
    </location>
</feature>